<evidence type="ECO:0000256" key="2">
    <source>
        <dbReference type="SAM" id="SignalP"/>
    </source>
</evidence>
<accession>A0A8H4XFI7</accession>
<evidence type="ECO:0000313" key="3">
    <source>
        <dbReference type="EMBL" id="KAF4972331.1"/>
    </source>
</evidence>
<comment type="caution">
    <text evidence="3">The sequence shown here is derived from an EMBL/GenBank/DDBJ whole genome shotgun (WGS) entry which is preliminary data.</text>
</comment>
<organism evidence="3 4">
    <name type="scientific">Fusarium zealandicum</name>
    <dbReference type="NCBI Taxonomy" id="1053134"/>
    <lineage>
        <taxon>Eukaryota</taxon>
        <taxon>Fungi</taxon>
        <taxon>Dikarya</taxon>
        <taxon>Ascomycota</taxon>
        <taxon>Pezizomycotina</taxon>
        <taxon>Sordariomycetes</taxon>
        <taxon>Hypocreomycetidae</taxon>
        <taxon>Hypocreales</taxon>
        <taxon>Nectriaceae</taxon>
        <taxon>Fusarium</taxon>
        <taxon>Fusarium staphyleae species complex</taxon>
    </lineage>
</organism>
<dbReference type="AlphaFoldDB" id="A0A8H4XFI7"/>
<gene>
    <name evidence="3" type="ORF">FZEAL_9619</name>
</gene>
<keyword evidence="2" id="KW-0732">Signal</keyword>
<keyword evidence="4" id="KW-1185">Reference proteome</keyword>
<proteinExistence type="predicted"/>
<feature type="signal peptide" evidence="2">
    <location>
        <begin position="1"/>
        <end position="20"/>
    </location>
</feature>
<protein>
    <submittedName>
        <fullName evidence="3">Uncharacterized protein</fullName>
    </submittedName>
</protein>
<evidence type="ECO:0000256" key="1">
    <source>
        <dbReference type="SAM" id="MobiDB-lite"/>
    </source>
</evidence>
<reference evidence="3" key="2">
    <citation type="submission" date="2020-05" db="EMBL/GenBank/DDBJ databases">
        <authorList>
            <person name="Kim H.-S."/>
            <person name="Proctor R.H."/>
            <person name="Brown D.W."/>
        </authorList>
    </citation>
    <scope>NUCLEOTIDE SEQUENCE</scope>
    <source>
        <strain evidence="3">NRRL 22465</strain>
    </source>
</reference>
<reference evidence="3" key="1">
    <citation type="journal article" date="2020" name="BMC Genomics">
        <title>Correction to: Identification and distribution of gene clusters required for synthesis of sphingolipid metabolism inhibitors in diverse species of the filamentous fungus Fusarium.</title>
        <authorList>
            <person name="Kim H.S."/>
            <person name="Lohmar J.M."/>
            <person name="Busman M."/>
            <person name="Brown D.W."/>
            <person name="Naumann T.A."/>
            <person name="Divon H.H."/>
            <person name="Lysoe E."/>
            <person name="Uhlig S."/>
            <person name="Proctor R.H."/>
        </authorList>
    </citation>
    <scope>NUCLEOTIDE SEQUENCE</scope>
    <source>
        <strain evidence="3">NRRL 22465</strain>
    </source>
</reference>
<feature type="region of interest" description="Disordered" evidence="1">
    <location>
        <begin position="56"/>
        <end position="104"/>
    </location>
</feature>
<evidence type="ECO:0000313" key="4">
    <source>
        <dbReference type="Proteomes" id="UP000635477"/>
    </source>
</evidence>
<dbReference type="Proteomes" id="UP000635477">
    <property type="component" value="Unassembled WGS sequence"/>
</dbReference>
<feature type="chain" id="PRO_5034378056" evidence="2">
    <location>
        <begin position="21"/>
        <end position="104"/>
    </location>
</feature>
<name>A0A8H4XFI7_9HYPO</name>
<dbReference type="EMBL" id="JABEYC010000922">
    <property type="protein sequence ID" value="KAF4972331.1"/>
    <property type="molecule type" value="Genomic_DNA"/>
</dbReference>
<sequence length="104" mass="10838">MKTTGIVAFVLAASAPLVAAVPYPWNTPVPAPTHAAPAPAVPWNTPVPTPVAPLEARAPQVEDESSPLVPRGYNGTATWNANHGPHTPIAKPAGLWPRGYNVTH</sequence>